<feature type="coiled-coil region" evidence="1">
    <location>
        <begin position="546"/>
        <end position="601"/>
    </location>
</feature>
<dbReference type="EMBL" id="MT993592">
    <property type="protein sequence ID" value="QPB10701.1"/>
    <property type="molecule type" value="Genomic_RNA"/>
</dbReference>
<reference evidence="3" key="1">
    <citation type="journal article" date="2021" name="Virology (Lond)">
        <title>RNA virome abundance and diversity is associated with host age in a bird species.</title>
        <authorList>
            <person name="Wille M."/>
            <person name="Shi M."/>
            <person name="Hurt A.C."/>
            <person name="Klaassen M."/>
            <person name="Holmes E.C."/>
        </authorList>
    </citation>
    <scope>NUCLEOTIDE SEQUENCE</scope>
    <source>
        <strain evidence="2">MW02_1o</strain>
        <strain evidence="3">MW07_2o</strain>
    </source>
</reference>
<sequence length="640" mass="72478">MSTGWGDEPMSLSAMNHNSAQVRSATQQFLSVPLSSTTPIANSRRNIVIRYAADGSLVTKTGPLIPMDEWLFEHQATINEAAVFLSDPDSLKHVKPVEKYMIRKEHQIGEIINRIRLYMLDVLQLTLSPTTIQQLGEHLITREQPIESTHHGDPQVVPSVTAIAEGKQTLSDAPGRYDEEEYNAGRGKFLTHQVFDLSTSTPGIGDKIKEYWEVVPSVSNGTWNVSAKTGLLIRAPQEDLSSQTTFTISWQQSLMILNAGDVVVASYDVHDVDKLAPEHHQSVKRDSTVGSSAYSRLLERHGVVFFTAAALRWMIQNKYSDSMVSPRHIRVCVGFDPLVARWTQDGFHEAAVLMDDRLESIGRQRMMMRVLRFVSDSPATNFLSYFLVGRFNDFKDQYSVSSCDRYGVSKMSRSEPAPDPDVTCLHEEIAALKAKLVTVTEAQQNMITTSSPSNAKLLARINELTRINKELALKQSDIERRPSSQLDSYLHKHVCVNAKDFDISLMKECGIEQDMVDIVMDRRMKNRKRFEERLEADVMAKIQPRLDELEARLLDKDREIDDLTNHAMSKQDEVDALEAKIKALEDDLREIRNRAHSINVENHRLSRLTKVGHQFCSDAPPDGYQMADRSPKWEQMVDEL</sequence>
<name>A0A8E4QJJ9_9REOV</name>
<evidence type="ECO:0000313" key="2">
    <source>
        <dbReference type="EMBL" id="QPB10680.1"/>
    </source>
</evidence>
<keyword evidence="1" id="KW-0175">Coiled coil</keyword>
<dbReference type="EMBL" id="MT993572">
    <property type="protein sequence ID" value="QPB10680.1"/>
    <property type="molecule type" value="Genomic_RNA"/>
</dbReference>
<protein>
    <submittedName>
        <fullName evidence="3">Mu NS viral factory protein</fullName>
    </submittedName>
</protein>
<accession>A0A8E4QJJ9</accession>
<organism evidence="3">
    <name type="scientific">Cataraqui virus</name>
    <dbReference type="NCBI Taxonomy" id="2776967"/>
    <lineage>
        <taxon>Viruses</taxon>
        <taxon>Riboviria</taxon>
        <taxon>Orthornavirae</taxon>
        <taxon>Duplornaviricota</taxon>
        <taxon>Resentoviricetes</taxon>
        <taxon>Reovirales</taxon>
        <taxon>Spinareoviridae</taxon>
        <taxon>Orthoreovirus</taxon>
    </lineage>
</organism>
<evidence type="ECO:0000313" key="3">
    <source>
        <dbReference type="EMBL" id="QPB10701.1"/>
    </source>
</evidence>
<evidence type="ECO:0000256" key="1">
    <source>
        <dbReference type="SAM" id="Coils"/>
    </source>
</evidence>
<proteinExistence type="predicted"/>